<dbReference type="Proteomes" id="UP000320244">
    <property type="component" value="Unassembled WGS sequence"/>
</dbReference>
<evidence type="ECO:0000313" key="2">
    <source>
        <dbReference type="Proteomes" id="UP000320244"/>
    </source>
</evidence>
<name>A0A563DZZ6_9MICO</name>
<proteinExistence type="predicted"/>
<reference evidence="1 2" key="1">
    <citation type="submission" date="2019-05" db="EMBL/GenBank/DDBJ databases">
        <authorList>
            <person name="Lee S.D."/>
        </authorList>
    </citation>
    <scope>NUCLEOTIDE SEQUENCE [LARGE SCALE GENOMIC DNA]</scope>
    <source>
        <strain evidence="1 2">C5-26</strain>
    </source>
</reference>
<evidence type="ECO:0000313" key="1">
    <source>
        <dbReference type="EMBL" id="TWP35699.1"/>
    </source>
</evidence>
<gene>
    <name evidence="1" type="ORF">FGL98_12870</name>
</gene>
<dbReference type="EMBL" id="VCQV01000017">
    <property type="protein sequence ID" value="TWP35699.1"/>
    <property type="molecule type" value="Genomic_DNA"/>
</dbReference>
<organism evidence="1 2">
    <name type="scientific">Leekyejoonella antrihumi</name>
    <dbReference type="NCBI Taxonomy" id="1660198"/>
    <lineage>
        <taxon>Bacteria</taxon>
        <taxon>Bacillati</taxon>
        <taxon>Actinomycetota</taxon>
        <taxon>Actinomycetes</taxon>
        <taxon>Micrococcales</taxon>
        <taxon>Dermacoccaceae</taxon>
        <taxon>Leekyejoonella</taxon>
    </lineage>
</organism>
<sequence length="80" mass="8969">MRAQLPYSYSVDNAVEHDTAQPPPSAPWLRTNLYPARSSAGIVADARRARAARADIVIVSMHWARRRICRSPLRTVSSRP</sequence>
<comment type="caution">
    <text evidence="1">The sequence shown here is derived from an EMBL/GenBank/DDBJ whole genome shotgun (WGS) entry which is preliminary data.</text>
</comment>
<protein>
    <submittedName>
        <fullName evidence="1">Uncharacterized protein</fullName>
    </submittedName>
</protein>
<reference evidence="1 2" key="2">
    <citation type="submission" date="2019-08" db="EMBL/GenBank/DDBJ databases">
        <title>Jejuicoccus antrihumi gen. nov., sp. nov., a new member of the family Dermacoccaceae isolated from a cave.</title>
        <authorList>
            <person name="Schumann P."/>
            <person name="Kim I.S."/>
        </authorList>
    </citation>
    <scope>NUCLEOTIDE SEQUENCE [LARGE SCALE GENOMIC DNA]</scope>
    <source>
        <strain evidence="1 2">C5-26</strain>
    </source>
</reference>
<dbReference type="OrthoDB" id="9810718at2"/>
<dbReference type="AlphaFoldDB" id="A0A563DZZ6"/>
<accession>A0A563DZZ6</accession>
<keyword evidence="2" id="KW-1185">Reference proteome</keyword>
<dbReference type="RefSeq" id="WP_146317173.1">
    <property type="nucleotide sequence ID" value="NZ_VCQV01000017.1"/>
</dbReference>